<dbReference type="GO" id="GO:0005886">
    <property type="term" value="C:plasma membrane"/>
    <property type="evidence" value="ECO:0007669"/>
    <property type="project" value="UniProtKB-SubCell"/>
</dbReference>
<dbReference type="PANTHER" id="PTHR24070">
    <property type="entry name" value="RAS, DI-RAS, AND RHEB FAMILY MEMBERS OF SMALL GTPASE SUPERFAMILY"/>
    <property type="match status" value="1"/>
</dbReference>
<evidence type="ECO:0000313" key="6">
    <source>
        <dbReference type="EMBL" id="KZV97067.1"/>
    </source>
</evidence>
<dbReference type="GO" id="GO:0007165">
    <property type="term" value="P:signal transduction"/>
    <property type="evidence" value="ECO:0007669"/>
    <property type="project" value="InterPro"/>
</dbReference>
<dbReference type="SMART" id="SM00175">
    <property type="entry name" value="RAB"/>
    <property type="match status" value="1"/>
</dbReference>
<dbReference type="SMART" id="SM00173">
    <property type="entry name" value="RAS"/>
    <property type="match status" value="1"/>
</dbReference>
<dbReference type="Proteomes" id="UP000077266">
    <property type="component" value="Unassembled WGS sequence"/>
</dbReference>
<reference evidence="6 7" key="1">
    <citation type="journal article" date="2016" name="Mol. Biol. Evol.">
        <title>Comparative Genomics of Early-Diverging Mushroom-Forming Fungi Provides Insights into the Origins of Lignocellulose Decay Capabilities.</title>
        <authorList>
            <person name="Nagy L.G."/>
            <person name="Riley R."/>
            <person name="Tritt A."/>
            <person name="Adam C."/>
            <person name="Daum C."/>
            <person name="Floudas D."/>
            <person name="Sun H."/>
            <person name="Yadav J.S."/>
            <person name="Pangilinan J."/>
            <person name="Larsson K.H."/>
            <person name="Matsuura K."/>
            <person name="Barry K."/>
            <person name="Labutti K."/>
            <person name="Kuo R."/>
            <person name="Ohm R.A."/>
            <person name="Bhattacharya S.S."/>
            <person name="Shirouzu T."/>
            <person name="Yoshinaga Y."/>
            <person name="Martin F.M."/>
            <person name="Grigoriev I.V."/>
            <person name="Hibbett D.S."/>
        </authorList>
    </citation>
    <scope>NUCLEOTIDE SEQUENCE [LARGE SCALE GENOMIC DNA]</scope>
    <source>
        <strain evidence="6 7">HHB12029</strain>
    </source>
</reference>
<dbReference type="InterPro" id="IPR001806">
    <property type="entry name" value="Small_GTPase"/>
</dbReference>
<dbReference type="Pfam" id="PF00071">
    <property type="entry name" value="Ras"/>
    <property type="match status" value="2"/>
</dbReference>
<dbReference type="InterPro" id="IPR036465">
    <property type="entry name" value="vWFA_dom_sf"/>
</dbReference>
<feature type="domain" description="VWFA" evidence="5">
    <location>
        <begin position="405"/>
        <end position="666"/>
    </location>
</feature>
<gene>
    <name evidence="6" type="ORF">EXIGLDRAFT_764819</name>
</gene>
<dbReference type="Gene3D" id="3.40.50.410">
    <property type="entry name" value="von Willebrand factor, type A domain"/>
    <property type="match status" value="1"/>
</dbReference>
<dbReference type="OrthoDB" id="1724672at2759"/>
<sequence length="898" mass="95951">MEFGSDFVLTVPVDTKADYEEIDESDYSAVVQRAAQIASNPGDPDACFLDILDTAGQEEYSSMREAYTRSSDAFLIVFSMTSMSSWEEAQLIYSMCCRIRNAESVPAVIAANKSDLAYLEEVSFADVQAWGRLNGVPVMRTSARTRDNVEAVFTKLIEITPRTGVEYKVAVLGSGGVGKSAHTVSFTMSHFVDEYDPTIEDSYRKLIHIPGISKKMVKSTSASTPAPKSMARHERRVSVAVSALPSRRSSIFGAIGSLFRRRSITAAHRDEAPPAYTAPLSARPSAIDASSSGSAQPKKIRRVPKADTNVLLLNLGSLAQENFNLLEIKELAAAPPSCDSCGAILGHTSTCVFCGTTSQKEHGLEVRRAVEEHILVKGVPAAPKTTIAAGPVTAGSVMDLEDTGLTVFCVDVSGSMNVTQQVNQLQGLWHQMKREHGLDTGASSRTSPYVTRLQCMQDAMNVHLERLHKHFPNRRVAILAFSSEVDCFFGESTSRAITIRESDVRSLQAGISRGKELKPRIWKTAGEAYFTLKAVTDNLQTKGATALGTALALALGLAKTHRTVSSSPTEIFLCTDGASNQGIGTTDNNAYGAQNLSSADHGRQFYSVAGETAAGLGAKINVIGISGEGVALDVLAVAAQASGGLVNVVDANELRRELRKATQKRIIATDIALTLHAPRGWRFVSDARPGAVVSDSGNVVTYTHAQAGDTTSVSFAFAPVVGEKKKGWAGDAVPFQARITYKSPSSGDTRVRMLHTVVPATADRLQAERGAHVSLLGTHTLQQIGLRMGALLAEGSRGWNGAKQQAATARDSVFALNKLLARAARTTDQQEELAAFTSESAALDRALEAVFGPHAVFPVGASRDDAVRTFAKYADVSRESLSAGKNRSAQVLRAAALI</sequence>
<dbReference type="NCBIfam" id="TIGR00231">
    <property type="entry name" value="small_GTP"/>
    <property type="match status" value="1"/>
</dbReference>
<evidence type="ECO:0000256" key="4">
    <source>
        <dbReference type="SAM" id="MobiDB-lite"/>
    </source>
</evidence>
<evidence type="ECO:0000259" key="5">
    <source>
        <dbReference type="PROSITE" id="PS50234"/>
    </source>
</evidence>
<dbReference type="EMBL" id="KV425935">
    <property type="protein sequence ID" value="KZV97067.1"/>
    <property type="molecule type" value="Genomic_DNA"/>
</dbReference>
<dbReference type="Gene3D" id="3.40.50.300">
    <property type="entry name" value="P-loop containing nucleotide triphosphate hydrolases"/>
    <property type="match status" value="2"/>
</dbReference>
<dbReference type="InterPro" id="IPR005225">
    <property type="entry name" value="Small_GTP-bd"/>
</dbReference>
<feature type="region of interest" description="Disordered" evidence="4">
    <location>
        <begin position="270"/>
        <end position="301"/>
    </location>
</feature>
<evidence type="ECO:0000313" key="7">
    <source>
        <dbReference type="Proteomes" id="UP000077266"/>
    </source>
</evidence>
<keyword evidence="7" id="KW-1185">Reference proteome</keyword>
<dbReference type="STRING" id="1314781.A0A165KXZ8"/>
<keyword evidence="3" id="KW-0342">GTP-binding</keyword>
<dbReference type="PRINTS" id="PR00449">
    <property type="entry name" value="RASTRNSFRMNG"/>
</dbReference>
<dbReference type="InterPro" id="IPR002035">
    <property type="entry name" value="VWF_A"/>
</dbReference>
<proteinExistence type="predicted"/>
<protein>
    <submittedName>
        <fullName evidence="6">Ras-domain-containing protein</fullName>
    </submittedName>
</protein>
<dbReference type="SUPFAM" id="SSF52540">
    <property type="entry name" value="P-loop containing nucleoside triphosphate hydrolases"/>
    <property type="match status" value="2"/>
</dbReference>
<accession>A0A165KXZ8</accession>
<dbReference type="SUPFAM" id="SSF53300">
    <property type="entry name" value="vWA-like"/>
    <property type="match status" value="1"/>
</dbReference>
<evidence type="ECO:0000256" key="1">
    <source>
        <dbReference type="ARBA" id="ARBA00004342"/>
    </source>
</evidence>
<dbReference type="SMART" id="SM00327">
    <property type="entry name" value="VWA"/>
    <property type="match status" value="1"/>
</dbReference>
<dbReference type="PROSITE" id="PS51421">
    <property type="entry name" value="RAS"/>
    <property type="match status" value="1"/>
</dbReference>
<dbReference type="AlphaFoldDB" id="A0A165KXZ8"/>
<comment type="subcellular location">
    <subcellularLocation>
        <location evidence="1">Cell membrane</location>
        <topology evidence="1">Lipid-anchor</topology>
        <orientation evidence="1">Cytoplasmic side</orientation>
    </subcellularLocation>
</comment>
<dbReference type="InParanoid" id="A0A165KXZ8"/>
<evidence type="ECO:0000256" key="2">
    <source>
        <dbReference type="ARBA" id="ARBA00022741"/>
    </source>
</evidence>
<keyword evidence="2" id="KW-0547">Nucleotide-binding</keyword>
<dbReference type="InterPro" id="IPR027417">
    <property type="entry name" value="P-loop_NTPase"/>
</dbReference>
<dbReference type="InterPro" id="IPR020849">
    <property type="entry name" value="Small_GTPase_Ras-type"/>
</dbReference>
<name>A0A165KXZ8_EXIGL</name>
<dbReference type="GO" id="GO:0003924">
    <property type="term" value="F:GTPase activity"/>
    <property type="evidence" value="ECO:0007669"/>
    <property type="project" value="InterPro"/>
</dbReference>
<dbReference type="PROSITE" id="PS51419">
    <property type="entry name" value="RAB"/>
    <property type="match status" value="1"/>
</dbReference>
<evidence type="ECO:0000256" key="3">
    <source>
        <dbReference type="ARBA" id="ARBA00023134"/>
    </source>
</evidence>
<dbReference type="SMART" id="SM00174">
    <property type="entry name" value="RHO"/>
    <property type="match status" value="1"/>
</dbReference>
<dbReference type="GO" id="GO:0005525">
    <property type="term" value="F:GTP binding"/>
    <property type="evidence" value="ECO:0007669"/>
    <property type="project" value="UniProtKB-KW"/>
</dbReference>
<dbReference type="PROSITE" id="PS50234">
    <property type="entry name" value="VWFA"/>
    <property type="match status" value="1"/>
</dbReference>
<organism evidence="6 7">
    <name type="scientific">Exidia glandulosa HHB12029</name>
    <dbReference type="NCBI Taxonomy" id="1314781"/>
    <lineage>
        <taxon>Eukaryota</taxon>
        <taxon>Fungi</taxon>
        <taxon>Dikarya</taxon>
        <taxon>Basidiomycota</taxon>
        <taxon>Agaricomycotina</taxon>
        <taxon>Agaricomycetes</taxon>
        <taxon>Auriculariales</taxon>
        <taxon>Exidiaceae</taxon>
        <taxon>Exidia</taxon>
    </lineage>
</organism>